<dbReference type="Proteomes" id="UP001164250">
    <property type="component" value="Chromosome 3"/>
</dbReference>
<accession>A0ACC1BUE0</accession>
<evidence type="ECO:0000313" key="1">
    <source>
        <dbReference type="EMBL" id="KAJ0102613.1"/>
    </source>
</evidence>
<protein>
    <submittedName>
        <fullName evidence="1">Uncharacterized protein</fullName>
    </submittedName>
</protein>
<comment type="caution">
    <text evidence="1">The sequence shown here is derived from an EMBL/GenBank/DDBJ whole genome shotgun (WGS) entry which is preliminary data.</text>
</comment>
<sequence>MGCVLRSENVRPHAVCVLFVVLLITQGPDSLNGISTIRFETIPDGIPPSNIQSKLNNTSESNVPPVTCIVSDYITSFTLKAAQELHIPNVLLWTTSACGFMGYKQFQNLKEQGL</sequence>
<organism evidence="1 2">
    <name type="scientific">Pistacia atlantica</name>
    <dbReference type="NCBI Taxonomy" id="434234"/>
    <lineage>
        <taxon>Eukaryota</taxon>
        <taxon>Viridiplantae</taxon>
        <taxon>Streptophyta</taxon>
        <taxon>Embryophyta</taxon>
        <taxon>Tracheophyta</taxon>
        <taxon>Spermatophyta</taxon>
        <taxon>Magnoliopsida</taxon>
        <taxon>eudicotyledons</taxon>
        <taxon>Gunneridae</taxon>
        <taxon>Pentapetalae</taxon>
        <taxon>rosids</taxon>
        <taxon>malvids</taxon>
        <taxon>Sapindales</taxon>
        <taxon>Anacardiaceae</taxon>
        <taxon>Pistacia</taxon>
    </lineage>
</organism>
<proteinExistence type="predicted"/>
<reference evidence="2" key="1">
    <citation type="journal article" date="2023" name="G3 (Bethesda)">
        <title>Genome assembly and association tests identify interacting loci associated with vigor, precocity, and sex in interspecific pistachio rootstocks.</title>
        <authorList>
            <person name="Palmer W."/>
            <person name="Jacygrad E."/>
            <person name="Sagayaradj S."/>
            <person name="Cavanaugh K."/>
            <person name="Han R."/>
            <person name="Bertier L."/>
            <person name="Beede B."/>
            <person name="Kafkas S."/>
            <person name="Golino D."/>
            <person name="Preece J."/>
            <person name="Michelmore R."/>
        </authorList>
    </citation>
    <scope>NUCLEOTIDE SEQUENCE [LARGE SCALE GENOMIC DNA]</scope>
</reference>
<keyword evidence="2" id="KW-1185">Reference proteome</keyword>
<name>A0ACC1BUE0_9ROSI</name>
<evidence type="ECO:0000313" key="2">
    <source>
        <dbReference type="Proteomes" id="UP001164250"/>
    </source>
</evidence>
<dbReference type="EMBL" id="CM047899">
    <property type="protein sequence ID" value="KAJ0102613.1"/>
    <property type="molecule type" value="Genomic_DNA"/>
</dbReference>
<gene>
    <name evidence="1" type="ORF">Patl1_03838</name>
</gene>